<sequence length="159" mass="17285">MPIDPEKLAKLQKASGPKKVGGSRIKVKKGSKNTEADDTKLQATLKKLNAVTLDGVDEANFFKNDGNVLHFNRVGVQQAAQYNTHTFTGYAQEKPLNELIPGILPQMGAENLNMLQQLAERLQNNKAALNELNQEANAGAAGADDEEVPTLVENFDDVE</sequence>
<keyword evidence="5" id="KW-0678">Repressor</keyword>
<dbReference type="PANTHER" id="PTHR10351">
    <property type="entry name" value="TRANSCRIPTION FACTOR BTF3 FAMILY MEMBER"/>
    <property type="match status" value="1"/>
</dbReference>
<dbReference type="PROSITE" id="PS51151">
    <property type="entry name" value="NAC_AB"/>
    <property type="match status" value="1"/>
</dbReference>
<dbReference type="InterPro" id="IPR002715">
    <property type="entry name" value="Nas_poly-pep-assoc_cplx_dom"/>
</dbReference>
<reference evidence="13" key="2">
    <citation type="submission" date="2014-02" db="EMBL/GenBank/DDBJ databases">
        <title>Complete DNA sequence of /Kuraishia capsulata/ illustrates novel genomic features among budding yeasts (/Saccharomycotina/).</title>
        <authorList>
            <person name="Morales L."/>
            <person name="Noel B."/>
            <person name="Porcel B."/>
            <person name="Marcet-Houben M."/>
            <person name="Hullo M-F."/>
            <person name="Sacerdot C."/>
            <person name="Tekaia F."/>
            <person name="Leh-Louis V."/>
            <person name="Despons L."/>
            <person name="Khanna V."/>
            <person name="Aury J-M."/>
            <person name="Barbe V."/>
            <person name="Couloux A."/>
            <person name="Labadie K."/>
            <person name="Pelletier E."/>
            <person name="Souciet J-L."/>
            <person name="Boekhout T."/>
            <person name="Gabaldon T."/>
            <person name="Wincker P."/>
            <person name="Dujon B."/>
        </authorList>
    </citation>
    <scope>NUCLEOTIDE SEQUENCE</scope>
    <source>
        <strain evidence="13">CBS 1993</strain>
    </source>
</reference>
<dbReference type="STRING" id="1382522.W6MQS9"/>
<evidence type="ECO:0000313" key="13">
    <source>
        <dbReference type="EMBL" id="CDK29094.1"/>
    </source>
</evidence>
<keyword evidence="14" id="KW-1185">Reference proteome</keyword>
<keyword evidence="6" id="KW-0813">Transport</keyword>
<evidence type="ECO:0000256" key="5">
    <source>
        <dbReference type="ARBA" id="ARBA00022491"/>
    </source>
</evidence>
<dbReference type="CDD" id="cd22055">
    <property type="entry name" value="NAC_BTF3"/>
    <property type="match status" value="1"/>
</dbReference>
<evidence type="ECO:0000259" key="12">
    <source>
        <dbReference type="PROSITE" id="PS51151"/>
    </source>
</evidence>
<reference evidence="13" key="1">
    <citation type="submission" date="2013-12" db="EMBL/GenBank/DDBJ databases">
        <authorList>
            <person name="Genoscope - CEA"/>
        </authorList>
    </citation>
    <scope>NUCLEOTIDE SEQUENCE</scope>
    <source>
        <strain evidence="13">CBS 1993</strain>
    </source>
</reference>
<evidence type="ECO:0000256" key="7">
    <source>
        <dbReference type="ARBA" id="ARBA00023015"/>
    </source>
</evidence>
<feature type="region of interest" description="Disordered" evidence="11">
    <location>
        <begin position="1"/>
        <end position="36"/>
    </location>
</feature>
<dbReference type="OrthoDB" id="8033832at2759"/>
<protein>
    <recommendedName>
        <fullName evidence="4 10">Nascent polypeptide-associated complex subunit beta</fullName>
    </recommendedName>
</protein>
<dbReference type="RefSeq" id="XP_022461083.1">
    <property type="nucleotide sequence ID" value="XM_022606231.1"/>
</dbReference>
<dbReference type="AlphaFoldDB" id="W6MQS9"/>
<evidence type="ECO:0000256" key="6">
    <source>
        <dbReference type="ARBA" id="ARBA00022927"/>
    </source>
</evidence>
<evidence type="ECO:0000313" key="14">
    <source>
        <dbReference type="Proteomes" id="UP000019384"/>
    </source>
</evidence>
<dbReference type="HOGENOM" id="CLU_098726_2_2_1"/>
<evidence type="ECO:0000256" key="9">
    <source>
        <dbReference type="ARBA" id="ARBA00025826"/>
    </source>
</evidence>
<organism evidence="13 14">
    <name type="scientific">Kuraishia capsulata CBS 1993</name>
    <dbReference type="NCBI Taxonomy" id="1382522"/>
    <lineage>
        <taxon>Eukaryota</taxon>
        <taxon>Fungi</taxon>
        <taxon>Dikarya</taxon>
        <taxon>Ascomycota</taxon>
        <taxon>Saccharomycotina</taxon>
        <taxon>Pichiomycetes</taxon>
        <taxon>Pichiales</taxon>
        <taxon>Pichiaceae</taxon>
        <taxon>Kuraishia</taxon>
    </lineage>
</organism>
<dbReference type="GO" id="GO:0005854">
    <property type="term" value="C:nascent polypeptide-associated complex"/>
    <property type="evidence" value="ECO:0007669"/>
    <property type="project" value="UniProtKB-ARBA"/>
</dbReference>
<feature type="region of interest" description="Disordered" evidence="11">
    <location>
        <begin position="137"/>
        <end position="159"/>
    </location>
</feature>
<dbReference type="Gene3D" id="2.20.70.30">
    <property type="entry name" value="Nascent polypeptide-associated complex domain"/>
    <property type="match status" value="1"/>
</dbReference>
<dbReference type="GO" id="GO:0015031">
    <property type="term" value="P:protein transport"/>
    <property type="evidence" value="ECO:0007669"/>
    <property type="project" value="UniProtKB-KW"/>
</dbReference>
<dbReference type="Proteomes" id="UP000019384">
    <property type="component" value="Unassembled WGS sequence"/>
</dbReference>
<dbReference type="FunFam" id="2.20.70.30:FF:000001">
    <property type="entry name" value="Transcription factor BTF3 homolog"/>
    <property type="match status" value="1"/>
</dbReference>
<evidence type="ECO:0000256" key="10">
    <source>
        <dbReference type="RuleBase" id="RU361272"/>
    </source>
</evidence>
<feature type="compositionally biased region" description="Acidic residues" evidence="11">
    <location>
        <begin position="143"/>
        <end position="159"/>
    </location>
</feature>
<comment type="function">
    <text evidence="1">Component of the nascent polypeptide-associated complex (NAC), a dynamic component of the ribosomal exit tunnel, protecting the emerging polypeptides from interaction with other cytoplasmic proteins to ensure appropriate nascent protein targeting. The NAC complex also promotes mitochondrial protein import by enhancing productive ribosome interactions with the outer mitochondrial membrane and blocks the inappropriate interaction of ribosomes translating non-secretory nascent polypeptides with translocation sites in the membrane of the endoplasmic reticulum. EGD1 may act as a transcription factor that exert a negative effect on the expression of several genes that are transcribed by RNA polymerase II.</text>
</comment>
<gene>
    <name evidence="13" type="ORF">KUCA_T00005081001</name>
</gene>
<feature type="domain" description="NAC-A/B" evidence="12">
    <location>
        <begin position="35"/>
        <end position="100"/>
    </location>
</feature>
<name>W6MQS9_9ASCO</name>
<dbReference type="EMBL" id="HG793130">
    <property type="protein sequence ID" value="CDK29094.1"/>
    <property type="molecule type" value="Genomic_DNA"/>
</dbReference>
<evidence type="ECO:0000256" key="8">
    <source>
        <dbReference type="ARBA" id="ARBA00023163"/>
    </source>
</evidence>
<dbReference type="SMART" id="SM01407">
    <property type="entry name" value="NAC"/>
    <property type="match status" value="1"/>
</dbReference>
<comment type="subunit">
    <text evidence="9">Part of the nascent polypeptide-associated complex (NAC), consisting of EGD2 and EGD1. NAC associates with ribosomes via EGD1.</text>
</comment>
<comment type="subcellular location">
    <subcellularLocation>
        <location evidence="2">Cytoplasm</location>
    </subcellularLocation>
</comment>
<evidence type="ECO:0000256" key="2">
    <source>
        <dbReference type="ARBA" id="ARBA00004496"/>
    </source>
</evidence>
<keyword evidence="8 10" id="KW-0804">Transcription</keyword>
<accession>W6MQS9</accession>
<evidence type="ECO:0000256" key="3">
    <source>
        <dbReference type="ARBA" id="ARBA00005296"/>
    </source>
</evidence>
<dbReference type="GO" id="GO:0006613">
    <property type="term" value="P:cotranslational protein targeting to membrane"/>
    <property type="evidence" value="ECO:0007669"/>
    <property type="project" value="UniProtKB-ARBA"/>
</dbReference>
<comment type="similarity">
    <text evidence="3 10">Belongs to the NAC-beta family.</text>
</comment>
<keyword evidence="7 10" id="KW-0805">Transcription regulation</keyword>
<proteinExistence type="inferred from homology"/>
<evidence type="ECO:0000256" key="4">
    <source>
        <dbReference type="ARBA" id="ARBA00022192"/>
    </source>
</evidence>
<evidence type="ECO:0000256" key="11">
    <source>
        <dbReference type="SAM" id="MobiDB-lite"/>
    </source>
</evidence>
<evidence type="ECO:0000256" key="1">
    <source>
        <dbReference type="ARBA" id="ARBA00002302"/>
    </source>
</evidence>
<dbReference type="InterPro" id="IPR039370">
    <property type="entry name" value="BTF3"/>
</dbReference>
<dbReference type="Pfam" id="PF01849">
    <property type="entry name" value="NAC"/>
    <property type="match status" value="1"/>
</dbReference>
<dbReference type="GeneID" id="34522471"/>
<keyword evidence="6" id="KW-0653">Protein transport</keyword>
<dbReference type="InterPro" id="IPR038187">
    <property type="entry name" value="NAC_A/B_dom_sf"/>
</dbReference>